<proteinExistence type="predicted"/>
<dbReference type="AlphaFoldDB" id="B8IQN3"/>
<dbReference type="OrthoDB" id="9959302at2"/>
<dbReference type="EMBL" id="CP001349">
    <property type="protein sequence ID" value="ACL60545.1"/>
    <property type="molecule type" value="Genomic_DNA"/>
</dbReference>
<organism evidence="1 2">
    <name type="scientific">Methylobacterium nodulans (strain LMG 21967 / CNCM I-2342 / ORS 2060)</name>
    <dbReference type="NCBI Taxonomy" id="460265"/>
    <lineage>
        <taxon>Bacteria</taxon>
        <taxon>Pseudomonadati</taxon>
        <taxon>Pseudomonadota</taxon>
        <taxon>Alphaproteobacteria</taxon>
        <taxon>Hyphomicrobiales</taxon>
        <taxon>Methylobacteriaceae</taxon>
        <taxon>Methylobacterium</taxon>
    </lineage>
</organism>
<keyword evidence="2" id="KW-1185">Reference proteome</keyword>
<dbReference type="KEGG" id="mno:Mnod_5715"/>
<name>B8IQN3_METNO</name>
<dbReference type="HOGENOM" id="CLU_2862685_0_0_5"/>
<evidence type="ECO:0000313" key="1">
    <source>
        <dbReference type="EMBL" id="ACL60545.1"/>
    </source>
</evidence>
<gene>
    <name evidence="1" type="ordered locus">Mnod_5715</name>
</gene>
<reference evidence="1 2" key="1">
    <citation type="submission" date="2009-01" db="EMBL/GenBank/DDBJ databases">
        <title>Complete sequence of chromosome of Methylobacterium nodulans ORS 2060.</title>
        <authorList>
            <consortium name="US DOE Joint Genome Institute"/>
            <person name="Lucas S."/>
            <person name="Copeland A."/>
            <person name="Lapidus A."/>
            <person name="Glavina del Rio T."/>
            <person name="Dalin E."/>
            <person name="Tice H."/>
            <person name="Bruce D."/>
            <person name="Goodwin L."/>
            <person name="Pitluck S."/>
            <person name="Sims D."/>
            <person name="Brettin T."/>
            <person name="Detter J.C."/>
            <person name="Han C."/>
            <person name="Larimer F."/>
            <person name="Land M."/>
            <person name="Hauser L."/>
            <person name="Kyrpides N."/>
            <person name="Ivanova N."/>
            <person name="Marx C.J."/>
            <person name="Richardson P."/>
        </authorList>
    </citation>
    <scope>NUCLEOTIDE SEQUENCE [LARGE SCALE GENOMIC DNA]</scope>
    <source>
        <strain evidence="2">LMG 21967 / CNCM I-2342 / ORS 2060</strain>
    </source>
</reference>
<evidence type="ECO:0000313" key="2">
    <source>
        <dbReference type="Proteomes" id="UP000008207"/>
    </source>
</evidence>
<dbReference type="RefSeq" id="WP_015932146.1">
    <property type="nucleotide sequence ID" value="NC_011894.1"/>
</dbReference>
<accession>B8IQN3</accession>
<protein>
    <submittedName>
        <fullName evidence="1">Uncharacterized protein</fullName>
    </submittedName>
</protein>
<sequence length="64" mass="6772">MPKFHVVGKVVGSKYLGCFEAATAEEAVEKALNEAGGPISLCHQCTDECEDGCVEDARADLAKE</sequence>
<dbReference type="Proteomes" id="UP000008207">
    <property type="component" value="Chromosome"/>
</dbReference>